<evidence type="ECO:0000256" key="1">
    <source>
        <dbReference type="ARBA" id="ARBA00004964"/>
    </source>
</evidence>
<dbReference type="RefSeq" id="WP_094764683.1">
    <property type="nucleotide sequence ID" value="NZ_FUKQ01000032.1"/>
</dbReference>
<dbReference type="AlphaFoldDB" id="A0A1R4JLI9"/>
<evidence type="ECO:0000256" key="12">
    <source>
        <dbReference type="ARBA" id="ARBA00023277"/>
    </source>
</evidence>
<dbReference type="GO" id="GO:0016301">
    <property type="term" value="F:kinase activity"/>
    <property type="evidence" value="ECO:0007669"/>
    <property type="project" value="UniProtKB-KW"/>
</dbReference>
<dbReference type="EMBL" id="FUKQ01000032">
    <property type="protein sequence ID" value="SJN32842.1"/>
    <property type="molecule type" value="Genomic_DNA"/>
</dbReference>
<evidence type="ECO:0000256" key="13">
    <source>
        <dbReference type="ARBA" id="ARBA00031251"/>
    </source>
</evidence>
<keyword evidence="12" id="KW-0119">Carbohydrate metabolism</keyword>
<keyword evidence="6" id="KW-0321">Glycogen metabolism</keyword>
<evidence type="ECO:0000256" key="9">
    <source>
        <dbReference type="ARBA" id="ARBA00022777"/>
    </source>
</evidence>
<feature type="domain" description="Aminoglycoside phosphotransferase" evidence="15">
    <location>
        <begin position="256"/>
        <end position="399"/>
    </location>
</feature>
<dbReference type="Pfam" id="PF01636">
    <property type="entry name" value="APH"/>
    <property type="match status" value="1"/>
</dbReference>
<keyword evidence="7" id="KW-0808">Transferase</keyword>
<accession>A0A1R4JLI9</accession>
<evidence type="ECO:0000256" key="14">
    <source>
        <dbReference type="ARBA" id="ARBA00049067"/>
    </source>
</evidence>
<evidence type="ECO:0000256" key="8">
    <source>
        <dbReference type="ARBA" id="ARBA00022741"/>
    </source>
</evidence>
<dbReference type="UniPathway" id="UPA00164"/>
<evidence type="ECO:0000256" key="5">
    <source>
        <dbReference type="ARBA" id="ARBA00013882"/>
    </source>
</evidence>
<sequence length="473" mass="50931">MSENNTPDQPDGTEALQSLQDFVLGARWFAGKGRDGQLAGLEQPDWIVEPGGQAPAVRAEYVTVVYPDDSHEYYQLLVSYRPEPVGEFLIGPALDPDLGYAHDAPRDVEAMRAVLQSVLAGSQVPHAWAESLPDGAKLRGDLTPRVFGGEQSNTNVLLGDVALMKIFRKLEVGPNLDIQMHDALGRARVSSAARLYGWVSGLLTPFSDEDWVDGAEPPEAQRVDLMMISELLRDARDGWELACGLAQSGEGFAGHAAALGSALAEVHLALADTFGASTLTGTDVAATMRARLETASAQAPDLRDRRQALSSVFDGLEADALRAQRVHGDFHLGQTLLTPDGWKIIDFEGEPMKSFAERQLPDSPLRDVAGLLRSFGYVTSVFDDPTGEQARAWLAEAREAFLDAYSRDAGPIDPAALAAYEADKAIYEVVYETRNRPDWVTIPLSALEAIALSADTTSDATSDAAAPAADQEN</sequence>
<dbReference type="GO" id="GO:0005524">
    <property type="term" value="F:ATP binding"/>
    <property type="evidence" value="ECO:0007669"/>
    <property type="project" value="UniProtKB-KW"/>
</dbReference>
<reference evidence="17 18" key="1">
    <citation type="submission" date="2017-02" db="EMBL/GenBank/DDBJ databases">
        <authorList>
            <person name="Peterson S.W."/>
        </authorList>
    </citation>
    <scope>NUCLEOTIDE SEQUENCE [LARGE SCALE GENOMIC DNA]</scope>
    <source>
        <strain evidence="17 18">LSP_Lj1</strain>
    </source>
</reference>
<dbReference type="Gene3D" id="3.90.1200.10">
    <property type="match status" value="1"/>
</dbReference>
<proteinExistence type="inferred from homology"/>
<keyword evidence="11" id="KW-0320">Glycogen biosynthesis</keyword>
<keyword evidence="10" id="KW-0067">ATP-binding</keyword>
<feature type="domain" description="Maltokinase N-terminal cap" evidence="16">
    <location>
        <begin position="25"/>
        <end position="107"/>
    </location>
</feature>
<protein>
    <recommendedName>
        <fullName evidence="5">Maltokinase</fullName>
        <ecNumber evidence="4">2.7.1.175</ecNumber>
    </recommendedName>
    <alternativeName>
        <fullName evidence="13">Maltose-1-phosphate synthase</fullName>
    </alternativeName>
</protein>
<dbReference type="GO" id="GO:0005978">
    <property type="term" value="P:glycogen biosynthetic process"/>
    <property type="evidence" value="ECO:0007669"/>
    <property type="project" value="UniProtKB-UniPathway"/>
</dbReference>
<dbReference type="InterPro" id="IPR002575">
    <property type="entry name" value="Aminoglycoside_PTrfase"/>
</dbReference>
<dbReference type="InterPro" id="IPR040999">
    <property type="entry name" value="Mak_N_cap"/>
</dbReference>
<dbReference type="Proteomes" id="UP000188342">
    <property type="component" value="Unassembled WGS sequence"/>
</dbReference>
<evidence type="ECO:0000256" key="4">
    <source>
        <dbReference type="ARBA" id="ARBA00011962"/>
    </source>
</evidence>
<evidence type="ECO:0000313" key="17">
    <source>
        <dbReference type="EMBL" id="SJN32842.1"/>
    </source>
</evidence>
<organism evidence="17 18">
    <name type="scientific">Luteococcus japonicus LSP_Lj1</name>
    <dbReference type="NCBI Taxonomy" id="1255658"/>
    <lineage>
        <taxon>Bacteria</taxon>
        <taxon>Bacillati</taxon>
        <taxon>Actinomycetota</taxon>
        <taxon>Actinomycetes</taxon>
        <taxon>Propionibacteriales</taxon>
        <taxon>Propionibacteriaceae</taxon>
        <taxon>Luteococcus</taxon>
    </lineage>
</organism>
<keyword evidence="8" id="KW-0547">Nucleotide-binding</keyword>
<gene>
    <name evidence="17" type="ORF">FM114_08290</name>
</gene>
<evidence type="ECO:0000256" key="6">
    <source>
        <dbReference type="ARBA" id="ARBA00022600"/>
    </source>
</evidence>
<dbReference type="SUPFAM" id="SSF56112">
    <property type="entry name" value="Protein kinase-like (PK-like)"/>
    <property type="match status" value="1"/>
</dbReference>
<keyword evidence="9" id="KW-0418">Kinase</keyword>
<keyword evidence="17" id="KW-0413">Isomerase</keyword>
<comment type="similarity">
    <text evidence="2">Belongs to the aminoglycoside phosphotransferase family.</text>
</comment>
<dbReference type="GO" id="GO:0016853">
    <property type="term" value="F:isomerase activity"/>
    <property type="evidence" value="ECO:0007669"/>
    <property type="project" value="UniProtKB-KW"/>
</dbReference>
<dbReference type="Pfam" id="PF18085">
    <property type="entry name" value="Mak_N_cap"/>
    <property type="match status" value="1"/>
</dbReference>
<evidence type="ECO:0000313" key="18">
    <source>
        <dbReference type="Proteomes" id="UP000188342"/>
    </source>
</evidence>
<evidence type="ECO:0000256" key="7">
    <source>
        <dbReference type="ARBA" id="ARBA00022679"/>
    </source>
</evidence>
<dbReference type="InterPro" id="IPR011009">
    <property type="entry name" value="Kinase-like_dom_sf"/>
</dbReference>
<dbReference type="OrthoDB" id="3787729at2"/>
<evidence type="ECO:0000256" key="3">
    <source>
        <dbReference type="ARBA" id="ARBA00011245"/>
    </source>
</evidence>
<name>A0A1R4JLI9_9ACTN</name>
<comment type="catalytic activity">
    <reaction evidence="14">
        <text>D-maltose + ATP = alpha-maltose 1-phosphate + ADP + H(+)</text>
        <dbReference type="Rhea" id="RHEA:31915"/>
        <dbReference type="ChEBI" id="CHEBI:15378"/>
        <dbReference type="ChEBI" id="CHEBI:17306"/>
        <dbReference type="ChEBI" id="CHEBI:30616"/>
        <dbReference type="ChEBI" id="CHEBI:63576"/>
        <dbReference type="ChEBI" id="CHEBI:456216"/>
        <dbReference type="EC" id="2.7.1.175"/>
    </reaction>
</comment>
<dbReference type="EC" id="2.7.1.175" evidence="4"/>
<evidence type="ECO:0000256" key="11">
    <source>
        <dbReference type="ARBA" id="ARBA00023056"/>
    </source>
</evidence>
<evidence type="ECO:0000256" key="10">
    <source>
        <dbReference type="ARBA" id="ARBA00022840"/>
    </source>
</evidence>
<dbReference type="STRING" id="1255658.FM114_08290"/>
<comment type="pathway">
    <text evidence="1">Glycan biosynthesis; glycogen biosynthesis.</text>
</comment>
<evidence type="ECO:0000256" key="2">
    <source>
        <dbReference type="ARBA" id="ARBA00006219"/>
    </source>
</evidence>
<evidence type="ECO:0000259" key="15">
    <source>
        <dbReference type="Pfam" id="PF01636"/>
    </source>
</evidence>
<comment type="subunit">
    <text evidence="3">Monomer.</text>
</comment>
<keyword evidence="18" id="KW-1185">Reference proteome</keyword>
<evidence type="ECO:0000259" key="16">
    <source>
        <dbReference type="Pfam" id="PF18085"/>
    </source>
</evidence>